<evidence type="ECO:0000313" key="1">
    <source>
        <dbReference type="EMBL" id="KAA0997798.1"/>
    </source>
</evidence>
<comment type="caution">
    <text evidence="1">The sequence shown here is derived from an EMBL/GenBank/DDBJ whole genome shotgun (WGS) entry which is preliminary data.</text>
</comment>
<dbReference type="Proteomes" id="UP000325273">
    <property type="component" value="Unassembled WGS sequence"/>
</dbReference>
<proteinExistence type="predicted"/>
<organism evidence="1 2">
    <name type="scientific">Paraburkholderia panacisoli</name>
    <dbReference type="NCBI Taxonomy" id="2603818"/>
    <lineage>
        <taxon>Bacteria</taxon>
        <taxon>Pseudomonadati</taxon>
        <taxon>Pseudomonadota</taxon>
        <taxon>Betaproteobacteria</taxon>
        <taxon>Burkholderiales</taxon>
        <taxon>Burkholderiaceae</taxon>
        <taxon>Paraburkholderia</taxon>
    </lineage>
</organism>
<sequence length="167" mass="17135">MKRANDARFPGDGGTYVFLVAILGPDSDAPVSAEAYSLGNDGQAAGTTFVNYEGQSWPVGAQWLNGALTSTLPPPNHTTFWGIKDGLVAVGSMTTNNYTTESAIVVDTGSVTDLSALVGPNSWAADVNDQGLVCGGSTNGEGFLYSVPANRLVTTVSTLNLAAACTL</sequence>
<accession>A0A5B0G516</accession>
<reference evidence="1 2" key="1">
    <citation type="submission" date="2019-08" db="EMBL/GenBank/DDBJ databases">
        <title>Paraburkholderia sp. DCY113.</title>
        <authorList>
            <person name="Kang J."/>
        </authorList>
    </citation>
    <scope>NUCLEOTIDE SEQUENCE [LARGE SCALE GENOMIC DNA]</scope>
    <source>
        <strain evidence="1 2">DCY113</strain>
    </source>
</reference>
<gene>
    <name evidence="1" type="ORF">FVF58_47385</name>
</gene>
<keyword evidence="2" id="KW-1185">Reference proteome</keyword>
<evidence type="ECO:0000313" key="2">
    <source>
        <dbReference type="Proteomes" id="UP000325273"/>
    </source>
</evidence>
<dbReference type="RefSeq" id="WP_149676427.1">
    <property type="nucleotide sequence ID" value="NZ_VTUZ01000072.1"/>
</dbReference>
<dbReference type="AlphaFoldDB" id="A0A5B0G516"/>
<protein>
    <submittedName>
        <fullName evidence="1">Uncharacterized protein</fullName>
    </submittedName>
</protein>
<name>A0A5B0G516_9BURK</name>
<dbReference type="EMBL" id="VTUZ01000072">
    <property type="protein sequence ID" value="KAA0997798.1"/>
    <property type="molecule type" value="Genomic_DNA"/>
</dbReference>